<protein>
    <submittedName>
        <fullName evidence="4">Transmembrane protein</fullName>
    </submittedName>
</protein>
<gene>
    <name evidence="2" type="ORF">NBR_LOCUS11410</name>
</gene>
<keyword evidence="1" id="KW-0472">Membrane</keyword>
<evidence type="ECO:0000313" key="2">
    <source>
        <dbReference type="EMBL" id="VDL74999.1"/>
    </source>
</evidence>
<proteinExistence type="predicted"/>
<sequence>MAEMPLVGGPVVWTANWSHQNTHTLISREQRHKALSHRGHDDDVFYAVVVVVVVVMVQVAGFTINVHLRLP</sequence>
<reference evidence="4" key="1">
    <citation type="submission" date="2017-02" db="UniProtKB">
        <authorList>
            <consortium name="WormBaseParasite"/>
        </authorList>
    </citation>
    <scope>IDENTIFICATION</scope>
</reference>
<dbReference type="WBParaSite" id="NBR_0001140901-mRNA-1">
    <property type="protein sequence ID" value="NBR_0001140901-mRNA-1"/>
    <property type="gene ID" value="NBR_0001140901"/>
</dbReference>
<keyword evidence="1" id="KW-0812">Transmembrane</keyword>
<evidence type="ECO:0000256" key="1">
    <source>
        <dbReference type="SAM" id="Phobius"/>
    </source>
</evidence>
<evidence type="ECO:0000313" key="4">
    <source>
        <dbReference type="WBParaSite" id="NBR_0001140901-mRNA-1"/>
    </source>
</evidence>
<dbReference type="EMBL" id="UYSL01020519">
    <property type="protein sequence ID" value="VDL74999.1"/>
    <property type="molecule type" value="Genomic_DNA"/>
</dbReference>
<feature type="transmembrane region" description="Helical" evidence="1">
    <location>
        <begin position="44"/>
        <end position="68"/>
    </location>
</feature>
<accession>A0A0N4Y5V5</accession>
<organism evidence="4">
    <name type="scientific">Nippostrongylus brasiliensis</name>
    <name type="common">Rat hookworm</name>
    <dbReference type="NCBI Taxonomy" id="27835"/>
    <lineage>
        <taxon>Eukaryota</taxon>
        <taxon>Metazoa</taxon>
        <taxon>Ecdysozoa</taxon>
        <taxon>Nematoda</taxon>
        <taxon>Chromadorea</taxon>
        <taxon>Rhabditida</taxon>
        <taxon>Rhabditina</taxon>
        <taxon>Rhabditomorpha</taxon>
        <taxon>Strongyloidea</taxon>
        <taxon>Heligmosomidae</taxon>
        <taxon>Nippostrongylus</taxon>
    </lineage>
</organism>
<name>A0A0N4Y5V5_NIPBR</name>
<dbReference type="AlphaFoldDB" id="A0A0N4Y5V5"/>
<reference evidence="2 3" key="2">
    <citation type="submission" date="2018-11" db="EMBL/GenBank/DDBJ databases">
        <authorList>
            <consortium name="Pathogen Informatics"/>
        </authorList>
    </citation>
    <scope>NUCLEOTIDE SEQUENCE [LARGE SCALE GENOMIC DNA]</scope>
</reference>
<keyword evidence="1" id="KW-1133">Transmembrane helix</keyword>
<keyword evidence="3" id="KW-1185">Reference proteome</keyword>
<evidence type="ECO:0000313" key="3">
    <source>
        <dbReference type="Proteomes" id="UP000271162"/>
    </source>
</evidence>
<dbReference type="Proteomes" id="UP000271162">
    <property type="component" value="Unassembled WGS sequence"/>
</dbReference>